<comment type="caution">
    <text evidence="3">The sequence shown here is derived from an EMBL/GenBank/DDBJ whole genome shotgun (WGS) entry which is preliminary data.</text>
</comment>
<dbReference type="AlphaFoldDB" id="A0A1D2MLN9"/>
<feature type="non-terminal residue" evidence="3">
    <location>
        <position position="589"/>
    </location>
</feature>
<dbReference type="InterPro" id="IPR053202">
    <property type="entry name" value="EGF_Rcpt_Signaling_Reg"/>
</dbReference>
<dbReference type="PANTHER" id="PTHR34009:SF2">
    <property type="entry name" value="PROTEIN STAR"/>
    <property type="match status" value="1"/>
</dbReference>
<protein>
    <submittedName>
        <fullName evidence="3">Protein Star</fullName>
    </submittedName>
</protein>
<organism evidence="3 4">
    <name type="scientific">Orchesella cincta</name>
    <name type="common">Springtail</name>
    <name type="synonym">Podura cincta</name>
    <dbReference type="NCBI Taxonomy" id="48709"/>
    <lineage>
        <taxon>Eukaryota</taxon>
        <taxon>Metazoa</taxon>
        <taxon>Ecdysozoa</taxon>
        <taxon>Arthropoda</taxon>
        <taxon>Hexapoda</taxon>
        <taxon>Collembola</taxon>
        <taxon>Entomobryomorpha</taxon>
        <taxon>Entomobryoidea</taxon>
        <taxon>Orchesellidae</taxon>
        <taxon>Orchesellinae</taxon>
        <taxon>Orchesella</taxon>
    </lineage>
</organism>
<dbReference type="GO" id="GO:0006888">
    <property type="term" value="P:endoplasmic reticulum to Golgi vesicle-mediated transport"/>
    <property type="evidence" value="ECO:0007669"/>
    <property type="project" value="TreeGrafter"/>
</dbReference>
<dbReference type="GO" id="GO:0005794">
    <property type="term" value="C:Golgi apparatus"/>
    <property type="evidence" value="ECO:0007669"/>
    <property type="project" value="TreeGrafter"/>
</dbReference>
<reference evidence="3 4" key="1">
    <citation type="journal article" date="2016" name="Genome Biol. Evol.">
        <title>Gene Family Evolution Reflects Adaptation to Soil Environmental Stressors in the Genome of the Collembolan Orchesella cincta.</title>
        <authorList>
            <person name="Faddeeva-Vakhrusheva A."/>
            <person name="Derks M.F."/>
            <person name="Anvar S.Y."/>
            <person name="Agamennone V."/>
            <person name="Suring W."/>
            <person name="Smit S."/>
            <person name="van Straalen N.M."/>
            <person name="Roelofs D."/>
        </authorList>
    </citation>
    <scope>NUCLEOTIDE SEQUENCE [LARGE SCALE GENOMIC DNA]</scope>
    <source>
        <tissue evidence="3">Mixed pool</tissue>
    </source>
</reference>
<accession>A0A1D2MLN9</accession>
<dbReference type="PANTHER" id="PTHR34009">
    <property type="entry name" value="PROTEIN STAR"/>
    <property type="match status" value="1"/>
</dbReference>
<keyword evidence="1" id="KW-0472">Membrane</keyword>
<dbReference type="GO" id="GO:0005789">
    <property type="term" value="C:endoplasmic reticulum membrane"/>
    <property type="evidence" value="ECO:0007669"/>
    <property type="project" value="TreeGrafter"/>
</dbReference>
<dbReference type="SUPFAM" id="SSF53335">
    <property type="entry name" value="S-adenosyl-L-methionine-dependent methyltransferases"/>
    <property type="match status" value="1"/>
</dbReference>
<gene>
    <name evidence="3" type="ORF">Ocin01_12767</name>
</gene>
<evidence type="ECO:0000313" key="3">
    <source>
        <dbReference type="EMBL" id="ODM93917.1"/>
    </source>
</evidence>
<dbReference type="InterPro" id="IPR029063">
    <property type="entry name" value="SAM-dependent_MTases_sf"/>
</dbReference>
<dbReference type="Pfam" id="PF05050">
    <property type="entry name" value="Methyltransf_21"/>
    <property type="match status" value="1"/>
</dbReference>
<feature type="non-terminal residue" evidence="3">
    <location>
        <position position="1"/>
    </location>
</feature>
<sequence length="589" mass="66797">ETSCQDDLKIFKYKLNTHQSSYHTKTPRANSPFAMIKTHQISSIRIVQNGAQKHITSSMLLITPRTMKREMKTRKCLLLSIVALSVTLYTILNYFQNDVEEAPSRRALISSLQKDSFKDTMPELDLIRKQFLVPPSPPNQRNLTHGEVWKGPVTALVHRLLKNKKNGFYIEAGAFDGEFISNTLALELMSGWTGLLVEADPVPYKELIGKRRNAWVASCCLSPVTKPMKLCNDMTFIYRLGFINCIDNIDSGENEFFTGIGTRKDYGTPFEVQCYPLYSVLSAIDKLTVDYFSLDIEGAELAVLKTIPFDKVSIKTISVEINNNQEAEVTQLLQAHGYKKMKYVQDNGYTHDAVYMKLDDELSSDIDKAELELDMIRDKYLTSPQPIPMFHHKRTRQLTKEVWKNPVTAFVLDLLKNKTYGFFVEAGANDGEFQSNTLQLEVFHGWTGLLVEADPAQLVQLRKKQRNAWIASCCLSSEPEATNYVKLNQVEVQCPPLHSLLFAIGQAEVDYLSLNLEQGSELAVLKTIPFDTISIKVHNETFCINIKVMSLEIRDVSTEIHDFLSSHNYIKMGLIEESSISAAVFMKVE</sequence>
<dbReference type="GO" id="GO:0031902">
    <property type="term" value="C:late endosome membrane"/>
    <property type="evidence" value="ECO:0007669"/>
    <property type="project" value="TreeGrafter"/>
</dbReference>
<dbReference type="InterPro" id="IPR006342">
    <property type="entry name" value="FkbM_mtfrase"/>
</dbReference>
<proteinExistence type="predicted"/>
<dbReference type="Proteomes" id="UP000094527">
    <property type="component" value="Unassembled WGS sequence"/>
</dbReference>
<dbReference type="OMA" id="GKGRYVH"/>
<keyword evidence="1" id="KW-1133">Transmembrane helix</keyword>
<dbReference type="Gene3D" id="3.40.50.150">
    <property type="entry name" value="Vaccinia Virus protein VP39"/>
    <property type="match status" value="1"/>
</dbReference>
<evidence type="ECO:0000256" key="1">
    <source>
        <dbReference type="SAM" id="Phobius"/>
    </source>
</evidence>
<dbReference type="GO" id="GO:0005886">
    <property type="term" value="C:plasma membrane"/>
    <property type="evidence" value="ECO:0007669"/>
    <property type="project" value="TreeGrafter"/>
</dbReference>
<feature type="transmembrane region" description="Helical" evidence="1">
    <location>
        <begin position="76"/>
        <end position="95"/>
    </location>
</feature>
<dbReference type="OrthoDB" id="6357215at2759"/>
<feature type="domain" description="Methyltransferase FkbM" evidence="2">
    <location>
        <begin position="172"/>
        <end position="339"/>
    </location>
</feature>
<keyword evidence="4" id="KW-1185">Reference proteome</keyword>
<dbReference type="EMBL" id="LJIJ01000890">
    <property type="protein sequence ID" value="ODM93917.1"/>
    <property type="molecule type" value="Genomic_DNA"/>
</dbReference>
<keyword evidence="1" id="KW-0812">Transmembrane</keyword>
<evidence type="ECO:0000259" key="2">
    <source>
        <dbReference type="Pfam" id="PF05050"/>
    </source>
</evidence>
<evidence type="ECO:0000313" key="4">
    <source>
        <dbReference type="Proteomes" id="UP000094527"/>
    </source>
</evidence>
<dbReference type="GO" id="GO:0016197">
    <property type="term" value="P:endosomal transport"/>
    <property type="evidence" value="ECO:0007669"/>
    <property type="project" value="TreeGrafter"/>
</dbReference>
<name>A0A1D2MLN9_ORCCI</name>